<name>A0A0D7B4T9_9AGAR</name>
<evidence type="ECO:0000313" key="1">
    <source>
        <dbReference type="EMBL" id="KIY65527.1"/>
    </source>
</evidence>
<dbReference type="Proteomes" id="UP000054007">
    <property type="component" value="Unassembled WGS sequence"/>
</dbReference>
<feature type="non-terminal residue" evidence="1">
    <location>
        <position position="64"/>
    </location>
</feature>
<dbReference type="AlphaFoldDB" id="A0A0D7B4T9"/>
<feature type="non-terminal residue" evidence="1">
    <location>
        <position position="1"/>
    </location>
</feature>
<dbReference type="OrthoDB" id="3255824at2759"/>
<proteinExistence type="predicted"/>
<organism evidence="1 2">
    <name type="scientific">Cylindrobasidium torrendii FP15055 ss-10</name>
    <dbReference type="NCBI Taxonomy" id="1314674"/>
    <lineage>
        <taxon>Eukaryota</taxon>
        <taxon>Fungi</taxon>
        <taxon>Dikarya</taxon>
        <taxon>Basidiomycota</taxon>
        <taxon>Agaricomycotina</taxon>
        <taxon>Agaricomycetes</taxon>
        <taxon>Agaricomycetidae</taxon>
        <taxon>Agaricales</taxon>
        <taxon>Marasmiineae</taxon>
        <taxon>Physalacriaceae</taxon>
        <taxon>Cylindrobasidium</taxon>
    </lineage>
</organism>
<evidence type="ECO:0000313" key="2">
    <source>
        <dbReference type="Proteomes" id="UP000054007"/>
    </source>
</evidence>
<keyword evidence="2" id="KW-1185">Reference proteome</keyword>
<reference evidence="1 2" key="1">
    <citation type="journal article" date="2015" name="Fungal Genet. Biol.">
        <title>Evolution of novel wood decay mechanisms in Agaricales revealed by the genome sequences of Fistulina hepatica and Cylindrobasidium torrendii.</title>
        <authorList>
            <person name="Floudas D."/>
            <person name="Held B.W."/>
            <person name="Riley R."/>
            <person name="Nagy L.G."/>
            <person name="Koehler G."/>
            <person name="Ransdell A.S."/>
            <person name="Younus H."/>
            <person name="Chow J."/>
            <person name="Chiniquy J."/>
            <person name="Lipzen A."/>
            <person name="Tritt A."/>
            <person name="Sun H."/>
            <person name="Haridas S."/>
            <person name="LaButti K."/>
            <person name="Ohm R.A."/>
            <person name="Kues U."/>
            <person name="Blanchette R.A."/>
            <person name="Grigoriev I.V."/>
            <person name="Minto R.E."/>
            <person name="Hibbett D.S."/>
        </authorList>
    </citation>
    <scope>NUCLEOTIDE SEQUENCE [LARGE SCALE GENOMIC DNA]</scope>
    <source>
        <strain evidence="1 2">FP15055 ss-10</strain>
    </source>
</reference>
<sequence length="64" mass="7389">GCSQGTMQNRVLQKIVELMQDNNIWLTIDWISTHENIADPPSRGKFDSGMYSRRTMLRLEVPLP</sequence>
<dbReference type="EMBL" id="KN880586">
    <property type="protein sequence ID" value="KIY65527.1"/>
    <property type="molecule type" value="Genomic_DNA"/>
</dbReference>
<protein>
    <submittedName>
        <fullName evidence="1">Uncharacterized protein</fullName>
    </submittedName>
</protein>
<gene>
    <name evidence="1" type="ORF">CYLTODRAFT_320566</name>
</gene>
<accession>A0A0D7B4T9</accession>